<protein>
    <submittedName>
        <fullName evidence="2">Uncharacterized protein</fullName>
    </submittedName>
</protein>
<dbReference type="Proteomes" id="UP000265520">
    <property type="component" value="Unassembled WGS sequence"/>
</dbReference>
<keyword evidence="3" id="KW-1185">Reference proteome</keyword>
<evidence type="ECO:0000313" key="3">
    <source>
        <dbReference type="Proteomes" id="UP000265520"/>
    </source>
</evidence>
<reference evidence="2 3" key="1">
    <citation type="journal article" date="2018" name="Front. Plant Sci.">
        <title>Red Clover (Trifolium pratense) and Zigzag Clover (T. medium) - A Picture of Genomic Similarities and Differences.</title>
        <authorList>
            <person name="Dluhosova J."/>
            <person name="Istvanek J."/>
            <person name="Nedelnik J."/>
            <person name="Repkova J."/>
        </authorList>
    </citation>
    <scope>NUCLEOTIDE SEQUENCE [LARGE SCALE GENOMIC DNA]</scope>
    <source>
        <strain evidence="3">cv. 10/8</strain>
        <tissue evidence="2">Leaf</tissue>
    </source>
</reference>
<comment type="caution">
    <text evidence="2">The sequence shown here is derived from an EMBL/GenBank/DDBJ whole genome shotgun (WGS) entry which is preliminary data.</text>
</comment>
<proteinExistence type="predicted"/>
<evidence type="ECO:0000313" key="2">
    <source>
        <dbReference type="EMBL" id="MCI30428.1"/>
    </source>
</evidence>
<accession>A0A392R1G6</accession>
<organism evidence="2 3">
    <name type="scientific">Trifolium medium</name>
    <dbReference type="NCBI Taxonomy" id="97028"/>
    <lineage>
        <taxon>Eukaryota</taxon>
        <taxon>Viridiplantae</taxon>
        <taxon>Streptophyta</taxon>
        <taxon>Embryophyta</taxon>
        <taxon>Tracheophyta</taxon>
        <taxon>Spermatophyta</taxon>
        <taxon>Magnoliopsida</taxon>
        <taxon>eudicotyledons</taxon>
        <taxon>Gunneridae</taxon>
        <taxon>Pentapetalae</taxon>
        <taxon>rosids</taxon>
        <taxon>fabids</taxon>
        <taxon>Fabales</taxon>
        <taxon>Fabaceae</taxon>
        <taxon>Papilionoideae</taxon>
        <taxon>50 kb inversion clade</taxon>
        <taxon>NPAAA clade</taxon>
        <taxon>Hologalegina</taxon>
        <taxon>IRL clade</taxon>
        <taxon>Trifolieae</taxon>
        <taxon>Trifolium</taxon>
    </lineage>
</organism>
<sequence>SQVPSAPTEDPYGAKKRKGMKASKERPAKKQKPQDEPKKEAVKEVVKSEINLSAEWLKIECSEGRSLNQNFLHVDLTEKPESDDEPLFRALRNSTRCKFPVSK</sequence>
<dbReference type="EMBL" id="LXQA010179485">
    <property type="protein sequence ID" value="MCI30428.1"/>
    <property type="molecule type" value="Genomic_DNA"/>
</dbReference>
<feature type="non-terminal residue" evidence="2">
    <location>
        <position position="1"/>
    </location>
</feature>
<name>A0A392R1G6_9FABA</name>
<dbReference type="AlphaFoldDB" id="A0A392R1G6"/>
<evidence type="ECO:0000256" key="1">
    <source>
        <dbReference type="SAM" id="MobiDB-lite"/>
    </source>
</evidence>
<feature type="compositionally biased region" description="Basic and acidic residues" evidence="1">
    <location>
        <begin position="22"/>
        <end position="41"/>
    </location>
</feature>
<feature type="non-terminal residue" evidence="2">
    <location>
        <position position="103"/>
    </location>
</feature>
<feature type="region of interest" description="Disordered" evidence="1">
    <location>
        <begin position="1"/>
        <end position="41"/>
    </location>
</feature>